<organism evidence="9 10">
    <name type="scientific">Brassica carinata</name>
    <name type="common">Ethiopian mustard</name>
    <name type="synonym">Abyssinian cabbage</name>
    <dbReference type="NCBI Taxonomy" id="52824"/>
    <lineage>
        <taxon>Eukaryota</taxon>
        <taxon>Viridiplantae</taxon>
        <taxon>Streptophyta</taxon>
        <taxon>Embryophyta</taxon>
        <taxon>Tracheophyta</taxon>
        <taxon>Spermatophyta</taxon>
        <taxon>Magnoliopsida</taxon>
        <taxon>eudicotyledons</taxon>
        <taxon>Gunneridae</taxon>
        <taxon>Pentapetalae</taxon>
        <taxon>rosids</taxon>
        <taxon>malvids</taxon>
        <taxon>Brassicales</taxon>
        <taxon>Brassicaceae</taxon>
        <taxon>Brassiceae</taxon>
        <taxon>Brassica</taxon>
    </lineage>
</organism>
<feature type="compositionally biased region" description="Basic and acidic residues" evidence="6">
    <location>
        <begin position="222"/>
        <end position="234"/>
    </location>
</feature>
<dbReference type="GO" id="GO:0005634">
    <property type="term" value="C:nucleus"/>
    <property type="evidence" value="ECO:0007669"/>
    <property type="project" value="UniProtKB-SubCell"/>
</dbReference>
<feature type="region of interest" description="Disordered" evidence="6">
    <location>
        <begin position="398"/>
        <end position="417"/>
    </location>
</feature>
<reference evidence="9 10" key="1">
    <citation type="submission" date="2020-02" db="EMBL/GenBank/DDBJ databases">
        <authorList>
            <person name="Ma Q."/>
            <person name="Huang Y."/>
            <person name="Song X."/>
            <person name="Pei D."/>
        </authorList>
    </citation>
    <scope>NUCLEOTIDE SEQUENCE [LARGE SCALE GENOMIC DNA]</scope>
    <source>
        <strain evidence="9">Sxm20200214</strain>
        <tissue evidence="9">Leaf</tissue>
    </source>
</reference>
<sequence length="417" mass="46194">MGTRAERNKEDFVGGGFGFGVVEHSHREVMVPSHHHHHHHHHYPSYISPPSSYCSAGVSDPVFSASSNHAYTSSLGEMFPLTGSNSAAVSAADPVFTLISSGEMGRSMSEKEGAAAFSEAQWQELERQRNIYEYIMASLPVPPELLTPFPKHPSNTFNQDVAKGGSLKLGIASHASNNAADMEPWRCKRTDGKKWRCSRSVVPDQKYCERHAHKSRPRSRKHVESSSHHNDTHTTRNVTSHQYAGTYPQFYGQPVNPFSAYSTLPSPSSSSNDHHREFRWFMKEDDANASLNPAVGPSRELKRGFDYDLNFRQKEPLVDQSFGAFEGLLSPNHRETRRFFVEGEQDEAMGSSLTLSMAGGGMEELERRNQHQWVSHEGPSWLCSTAQGGPLAEALFLGASNNPSTSTTTSSRSRSSG</sequence>
<dbReference type="PROSITE" id="PS51667">
    <property type="entry name" value="WRC"/>
    <property type="match status" value="1"/>
</dbReference>
<dbReference type="InterPro" id="IPR031137">
    <property type="entry name" value="GRF"/>
</dbReference>
<feature type="compositionally biased region" description="Low complexity" evidence="6">
    <location>
        <begin position="404"/>
        <end position="417"/>
    </location>
</feature>
<feature type="region of interest" description="Disordered" evidence="6">
    <location>
        <begin position="208"/>
        <end position="238"/>
    </location>
</feature>
<evidence type="ECO:0000256" key="4">
    <source>
        <dbReference type="PROSITE-ProRule" id="PRU01002"/>
    </source>
</evidence>
<evidence type="ECO:0000259" key="8">
    <source>
        <dbReference type="PROSITE" id="PS51667"/>
    </source>
</evidence>
<dbReference type="PROSITE" id="PS51666">
    <property type="entry name" value="QLQ"/>
    <property type="match status" value="1"/>
</dbReference>
<comment type="subcellular location">
    <subcellularLocation>
        <location evidence="1 4 5">Nucleus</location>
    </subcellularLocation>
</comment>
<evidence type="ECO:0000256" key="5">
    <source>
        <dbReference type="RuleBase" id="RU367127"/>
    </source>
</evidence>
<dbReference type="GO" id="GO:0099402">
    <property type="term" value="P:plant organ development"/>
    <property type="evidence" value="ECO:0007669"/>
    <property type="project" value="UniProtKB-ARBA"/>
</dbReference>
<dbReference type="PANTHER" id="PTHR31602:SF3">
    <property type="entry name" value="GROWTH-REGULATING FACTOR 8"/>
    <property type="match status" value="1"/>
</dbReference>
<keyword evidence="10" id="KW-1185">Reference proteome</keyword>
<evidence type="ECO:0000313" key="10">
    <source>
        <dbReference type="Proteomes" id="UP000886595"/>
    </source>
</evidence>
<evidence type="ECO:0000256" key="6">
    <source>
        <dbReference type="SAM" id="MobiDB-lite"/>
    </source>
</evidence>
<keyword evidence="3 4" id="KW-0539">Nucleus</keyword>
<feature type="compositionally biased region" description="Basic residues" evidence="6">
    <location>
        <begin position="211"/>
        <end position="221"/>
    </location>
</feature>
<keyword evidence="5" id="KW-0804">Transcription</keyword>
<dbReference type="Pfam" id="PF08879">
    <property type="entry name" value="WRC"/>
    <property type="match status" value="1"/>
</dbReference>
<gene>
    <name evidence="9" type="ORF">Bca52824_090868</name>
</gene>
<comment type="caution">
    <text evidence="9">The sequence shown here is derived from an EMBL/GenBank/DDBJ whole genome shotgun (WGS) entry which is preliminary data.</text>
</comment>
<feature type="domain" description="WRC" evidence="8">
    <location>
        <begin position="181"/>
        <end position="225"/>
    </location>
</feature>
<accession>A0A8X7NXU0</accession>
<dbReference type="InterPro" id="IPR014977">
    <property type="entry name" value="WRC_dom"/>
</dbReference>
<feature type="domain" description="QLQ" evidence="7">
    <location>
        <begin position="116"/>
        <end position="151"/>
    </location>
</feature>
<evidence type="ECO:0000256" key="2">
    <source>
        <dbReference type="ARBA" id="ARBA00008122"/>
    </source>
</evidence>
<comment type="similarity">
    <text evidence="2 5">Belongs to the GRF family.</text>
</comment>
<comment type="function">
    <text evidence="5">Transcription activator.</text>
</comment>
<dbReference type="Pfam" id="PF08880">
    <property type="entry name" value="QLQ"/>
    <property type="match status" value="1"/>
</dbReference>
<dbReference type="Proteomes" id="UP000886595">
    <property type="component" value="Unassembled WGS sequence"/>
</dbReference>
<proteinExistence type="inferred from homology"/>
<comment type="domain">
    <text evidence="5">The QLQ domain and WRC domain may be involved in protein-protein interaction and DNA-binding, respectively.</text>
</comment>
<dbReference type="InterPro" id="IPR014978">
    <property type="entry name" value="Gln-Leu-Gln_QLQ"/>
</dbReference>
<feature type="short sequence motif" description="Bipartite nuclear localization signal" evidence="4">
    <location>
        <begin position="214"/>
        <end position="221"/>
    </location>
</feature>
<dbReference type="GO" id="GO:0006355">
    <property type="term" value="P:regulation of DNA-templated transcription"/>
    <property type="evidence" value="ECO:0007669"/>
    <property type="project" value="InterPro"/>
</dbReference>
<name>A0A8X7NXU0_BRACI</name>
<dbReference type="OrthoDB" id="1937002at2759"/>
<feature type="short sequence motif" description="Bipartite nuclear localization signal" evidence="4">
    <location>
        <begin position="186"/>
        <end position="196"/>
    </location>
</feature>
<dbReference type="GO" id="GO:0005524">
    <property type="term" value="F:ATP binding"/>
    <property type="evidence" value="ECO:0007669"/>
    <property type="project" value="UniProtKB-UniRule"/>
</dbReference>
<dbReference type="EMBL" id="JAAMPC010001582">
    <property type="protein sequence ID" value="KAG2240378.1"/>
    <property type="molecule type" value="Genomic_DNA"/>
</dbReference>
<dbReference type="GO" id="GO:0006351">
    <property type="term" value="P:DNA-templated transcription"/>
    <property type="evidence" value="ECO:0007669"/>
    <property type="project" value="UniProtKB-UniRule"/>
</dbReference>
<evidence type="ECO:0000256" key="1">
    <source>
        <dbReference type="ARBA" id="ARBA00004123"/>
    </source>
</evidence>
<dbReference type="PANTHER" id="PTHR31602">
    <property type="entry name" value="GROWTH-REGULATING FACTOR 5"/>
    <property type="match status" value="1"/>
</dbReference>
<evidence type="ECO:0000259" key="7">
    <source>
        <dbReference type="PROSITE" id="PS51666"/>
    </source>
</evidence>
<evidence type="ECO:0000256" key="3">
    <source>
        <dbReference type="ARBA" id="ARBA00023242"/>
    </source>
</evidence>
<dbReference type="AlphaFoldDB" id="A0A8X7NXU0"/>
<protein>
    <recommendedName>
        <fullName evidence="5">Growth-regulating factor</fullName>
    </recommendedName>
</protein>
<evidence type="ECO:0000313" key="9">
    <source>
        <dbReference type="EMBL" id="KAG2240378.1"/>
    </source>
</evidence>
<dbReference type="SMART" id="SM00951">
    <property type="entry name" value="QLQ"/>
    <property type="match status" value="1"/>
</dbReference>
<keyword evidence="5" id="KW-0805">Transcription regulation</keyword>
<keyword evidence="5" id="KW-0010">Activator</keyword>